<dbReference type="AlphaFoldDB" id="A0AAE0XRU7"/>
<name>A0AAE0XRU7_9GAST</name>
<gene>
    <name evidence="1" type="ORF">RRG08_054990</name>
</gene>
<proteinExistence type="predicted"/>
<evidence type="ECO:0000313" key="1">
    <source>
        <dbReference type="EMBL" id="KAK3706549.1"/>
    </source>
</evidence>
<dbReference type="EMBL" id="JAWDGP010007744">
    <property type="protein sequence ID" value="KAK3706549.1"/>
    <property type="molecule type" value="Genomic_DNA"/>
</dbReference>
<reference evidence="1" key="1">
    <citation type="journal article" date="2023" name="G3 (Bethesda)">
        <title>A reference genome for the long-term kleptoplast-retaining sea slug Elysia crispata morphotype clarki.</title>
        <authorList>
            <person name="Eastman K.E."/>
            <person name="Pendleton A.L."/>
            <person name="Shaikh M.A."/>
            <person name="Suttiyut T."/>
            <person name="Ogas R."/>
            <person name="Tomko P."/>
            <person name="Gavelis G."/>
            <person name="Widhalm J.R."/>
            <person name="Wisecaver J.H."/>
        </authorList>
    </citation>
    <scope>NUCLEOTIDE SEQUENCE</scope>
    <source>
        <strain evidence="1">ECLA1</strain>
    </source>
</reference>
<comment type="caution">
    <text evidence="1">The sequence shown here is derived from an EMBL/GenBank/DDBJ whole genome shotgun (WGS) entry which is preliminary data.</text>
</comment>
<organism evidence="1 2">
    <name type="scientific">Elysia crispata</name>
    <name type="common">lettuce slug</name>
    <dbReference type="NCBI Taxonomy" id="231223"/>
    <lineage>
        <taxon>Eukaryota</taxon>
        <taxon>Metazoa</taxon>
        <taxon>Spiralia</taxon>
        <taxon>Lophotrochozoa</taxon>
        <taxon>Mollusca</taxon>
        <taxon>Gastropoda</taxon>
        <taxon>Heterobranchia</taxon>
        <taxon>Euthyneura</taxon>
        <taxon>Panpulmonata</taxon>
        <taxon>Sacoglossa</taxon>
        <taxon>Placobranchoidea</taxon>
        <taxon>Plakobranchidae</taxon>
        <taxon>Elysia</taxon>
    </lineage>
</organism>
<evidence type="ECO:0000313" key="2">
    <source>
        <dbReference type="Proteomes" id="UP001283361"/>
    </source>
</evidence>
<dbReference type="Proteomes" id="UP001283361">
    <property type="component" value="Unassembled WGS sequence"/>
</dbReference>
<protein>
    <submittedName>
        <fullName evidence="1">Uncharacterized protein</fullName>
    </submittedName>
</protein>
<sequence length="89" mass="10117">MASRLALPDIYLKIIGVISEAYQRLNAPKSGTERRGFDHHYNTPKARVYTDTTSITKSIHGMELVSRVLYLYSFSYRGAGNFLLNFLSL</sequence>
<keyword evidence="2" id="KW-1185">Reference proteome</keyword>
<accession>A0AAE0XRU7</accession>